<dbReference type="Proteomes" id="UP000813824">
    <property type="component" value="Unassembled WGS sequence"/>
</dbReference>
<keyword evidence="1" id="KW-0175">Coiled coil</keyword>
<gene>
    <name evidence="3" type="ORF">BXZ70DRAFT_200555</name>
</gene>
<protein>
    <recommendedName>
        <fullName evidence="2">N-acetyltransferase domain-containing protein</fullName>
    </recommendedName>
</protein>
<dbReference type="EMBL" id="JAEVFJ010000017">
    <property type="protein sequence ID" value="KAH8100035.1"/>
    <property type="molecule type" value="Genomic_DNA"/>
</dbReference>
<evidence type="ECO:0000313" key="3">
    <source>
        <dbReference type="EMBL" id="KAH8100035.1"/>
    </source>
</evidence>
<evidence type="ECO:0000256" key="1">
    <source>
        <dbReference type="SAM" id="Coils"/>
    </source>
</evidence>
<accession>A0A8K0UNA0</accession>
<feature type="coiled-coil region" evidence="1">
    <location>
        <begin position="64"/>
        <end position="91"/>
    </location>
</feature>
<name>A0A8K0UNA0_9AGAR</name>
<dbReference type="PANTHER" id="PTHR43328:SF1">
    <property type="entry name" value="N-ACETYLTRANSFERASE DOMAIN-CONTAINING PROTEIN"/>
    <property type="match status" value="1"/>
</dbReference>
<comment type="caution">
    <text evidence="3">The sequence shown here is derived from an EMBL/GenBank/DDBJ whole genome shotgun (WGS) entry which is preliminary data.</text>
</comment>
<evidence type="ECO:0000259" key="2">
    <source>
        <dbReference type="Pfam" id="PF13302"/>
    </source>
</evidence>
<sequence length="250" mass="28256">MAISQLHPLEIDERTGEPFLRLPPPHNNIIITPPRLTDAPELTNILSEPAIYTWLSSAPRPCTQEHAEARLLRLKGRLEELMKEIKELEEAFPDGPLQWVSGCPVNALREVKEDGTQVYIGDIGMRRDRFMHAGEGEFGEGDEQRRLEAENAALPNGDENILWSMGDFLSTPYHGRGIISAAIATLFREWYIPRMNVHHVRVEAFAGNGASVRVFQKNGFVVDPEVRKVDHVNAAGIRHTGMHVMIWDRK</sequence>
<feature type="domain" description="N-acetyltransferase" evidence="2">
    <location>
        <begin position="29"/>
        <end position="221"/>
    </location>
</feature>
<dbReference type="OrthoDB" id="630895at2759"/>
<organism evidence="3 4">
    <name type="scientific">Cristinia sonorae</name>
    <dbReference type="NCBI Taxonomy" id="1940300"/>
    <lineage>
        <taxon>Eukaryota</taxon>
        <taxon>Fungi</taxon>
        <taxon>Dikarya</taxon>
        <taxon>Basidiomycota</taxon>
        <taxon>Agaricomycotina</taxon>
        <taxon>Agaricomycetes</taxon>
        <taxon>Agaricomycetidae</taxon>
        <taxon>Agaricales</taxon>
        <taxon>Pleurotineae</taxon>
        <taxon>Stephanosporaceae</taxon>
        <taxon>Cristinia</taxon>
    </lineage>
</organism>
<dbReference type="AlphaFoldDB" id="A0A8K0UNA0"/>
<keyword evidence="4" id="KW-1185">Reference proteome</keyword>
<dbReference type="Pfam" id="PF13302">
    <property type="entry name" value="Acetyltransf_3"/>
    <property type="match status" value="1"/>
</dbReference>
<dbReference type="PANTHER" id="PTHR43328">
    <property type="entry name" value="ACETYLTRANSFERASE-RELATED"/>
    <property type="match status" value="1"/>
</dbReference>
<dbReference type="SUPFAM" id="SSF55729">
    <property type="entry name" value="Acyl-CoA N-acyltransferases (Nat)"/>
    <property type="match status" value="1"/>
</dbReference>
<dbReference type="Gene3D" id="3.40.630.30">
    <property type="match status" value="1"/>
</dbReference>
<evidence type="ECO:0000313" key="4">
    <source>
        <dbReference type="Proteomes" id="UP000813824"/>
    </source>
</evidence>
<dbReference type="GO" id="GO:0016747">
    <property type="term" value="F:acyltransferase activity, transferring groups other than amino-acyl groups"/>
    <property type="evidence" value="ECO:0007669"/>
    <property type="project" value="InterPro"/>
</dbReference>
<dbReference type="InterPro" id="IPR016181">
    <property type="entry name" value="Acyl_CoA_acyltransferase"/>
</dbReference>
<dbReference type="InterPro" id="IPR000182">
    <property type="entry name" value="GNAT_dom"/>
</dbReference>
<reference evidence="3" key="1">
    <citation type="journal article" date="2021" name="New Phytol.">
        <title>Evolutionary innovations through gain and loss of genes in the ectomycorrhizal Boletales.</title>
        <authorList>
            <person name="Wu G."/>
            <person name="Miyauchi S."/>
            <person name="Morin E."/>
            <person name="Kuo A."/>
            <person name="Drula E."/>
            <person name="Varga T."/>
            <person name="Kohler A."/>
            <person name="Feng B."/>
            <person name="Cao Y."/>
            <person name="Lipzen A."/>
            <person name="Daum C."/>
            <person name="Hundley H."/>
            <person name="Pangilinan J."/>
            <person name="Johnson J."/>
            <person name="Barry K."/>
            <person name="LaButti K."/>
            <person name="Ng V."/>
            <person name="Ahrendt S."/>
            <person name="Min B."/>
            <person name="Choi I.G."/>
            <person name="Park H."/>
            <person name="Plett J.M."/>
            <person name="Magnuson J."/>
            <person name="Spatafora J.W."/>
            <person name="Nagy L.G."/>
            <person name="Henrissat B."/>
            <person name="Grigoriev I.V."/>
            <person name="Yang Z.L."/>
            <person name="Xu J."/>
            <person name="Martin F.M."/>
        </authorList>
    </citation>
    <scope>NUCLEOTIDE SEQUENCE</scope>
    <source>
        <strain evidence="3">KKN 215</strain>
    </source>
</reference>
<proteinExistence type="predicted"/>